<proteinExistence type="predicted"/>
<evidence type="ECO:0000313" key="1">
    <source>
        <dbReference type="EMBL" id="AEI44531.1"/>
    </source>
</evidence>
<dbReference type="Proteomes" id="UP000006620">
    <property type="component" value="Chromosome"/>
</dbReference>
<dbReference type="HOGENOM" id="CLU_1531069_0_0_9"/>
<evidence type="ECO:0000313" key="2">
    <source>
        <dbReference type="Proteomes" id="UP000006620"/>
    </source>
</evidence>
<gene>
    <name evidence="1" type="ordered locus">KNP414_06007</name>
</gene>
<dbReference type="KEGG" id="pms:KNP414_06007"/>
<dbReference type="EMBL" id="CP002869">
    <property type="protein sequence ID" value="AEI44531.1"/>
    <property type="molecule type" value="Genomic_DNA"/>
</dbReference>
<reference evidence="1 2" key="2">
    <citation type="journal article" date="2013" name="Genome Announc.">
        <title>Genome Sequence of Growth-Improving Paenibacillus mucilaginosus Strain KNP414.</title>
        <authorList>
            <person name="Lu J.J."/>
            <person name="Wang J.F."/>
            <person name="Hu X.F."/>
        </authorList>
    </citation>
    <scope>NUCLEOTIDE SEQUENCE [LARGE SCALE GENOMIC DNA]</scope>
    <source>
        <strain evidence="1 2">KNP414</strain>
    </source>
</reference>
<protein>
    <submittedName>
        <fullName evidence="1">Uncharacterized protein</fullName>
    </submittedName>
</protein>
<sequence>MDNTIESISEIGIRICLDLRPSSIIDKKKFNELYEKLDELKTKINITNPPLIPKELIKMLLYINDGIIVQCNFSEKKDHLINEWIILNSHLSRIFNVPNDETVEVDIEQELDAHTNHVKPYTVGIIFKQLHQLIYNSDLILAPSKYKEVGSLYDTKNENLMAYWKLLSIIESKLN</sequence>
<dbReference type="AlphaFoldDB" id="F8FED2"/>
<dbReference type="RefSeq" id="WP_013919677.1">
    <property type="nucleotide sequence ID" value="NC_015690.1"/>
</dbReference>
<accession>F8FED2</accession>
<name>F8FED2_PAEMK</name>
<reference evidence="2" key="1">
    <citation type="submission" date="2011-06" db="EMBL/GenBank/DDBJ databases">
        <title>Complete genome sequence of Paenibacillus mucilaginosus KNP414.</title>
        <authorList>
            <person name="Wang J."/>
            <person name="Hu S."/>
            <person name="Hu X."/>
            <person name="Zhang B."/>
            <person name="Dong D."/>
            <person name="Zhang S."/>
            <person name="Zhao K."/>
            <person name="Wu D."/>
        </authorList>
    </citation>
    <scope>NUCLEOTIDE SEQUENCE [LARGE SCALE GENOMIC DNA]</scope>
    <source>
        <strain evidence="2">KNP414</strain>
    </source>
</reference>
<organism evidence="1 2">
    <name type="scientific">Paenibacillus mucilaginosus (strain KNP414)</name>
    <dbReference type="NCBI Taxonomy" id="1036673"/>
    <lineage>
        <taxon>Bacteria</taxon>
        <taxon>Bacillati</taxon>
        <taxon>Bacillota</taxon>
        <taxon>Bacilli</taxon>
        <taxon>Bacillales</taxon>
        <taxon>Paenibacillaceae</taxon>
        <taxon>Paenibacillus</taxon>
    </lineage>
</organism>